<reference evidence="1 2" key="1">
    <citation type="submission" date="2024-10" db="EMBL/GenBank/DDBJ databases">
        <authorList>
            <person name="Kim D."/>
        </authorList>
    </citation>
    <scope>NUCLEOTIDE SEQUENCE [LARGE SCALE GENOMIC DNA]</scope>
    <source>
        <strain evidence="1">Taebaek</strain>
    </source>
</reference>
<keyword evidence="2" id="KW-1185">Reference proteome</keyword>
<dbReference type="AlphaFoldDB" id="A0ABD2JBQ0"/>
<dbReference type="EMBL" id="JBICCN010000168">
    <property type="protein sequence ID" value="KAL3088015.1"/>
    <property type="molecule type" value="Genomic_DNA"/>
</dbReference>
<evidence type="ECO:0000313" key="2">
    <source>
        <dbReference type="Proteomes" id="UP001620645"/>
    </source>
</evidence>
<sequence>MPKNLYGRNWTKFARDKFRKILIRKEVIVAYIFNIPSTRFMPLPFLNGRHWFSSSSNNLDSKLAAPTLISTANGIVHYINTLLA</sequence>
<gene>
    <name evidence="1" type="ORF">niasHS_009301</name>
</gene>
<protein>
    <submittedName>
        <fullName evidence="1">Uncharacterized protein</fullName>
    </submittedName>
</protein>
<accession>A0ABD2JBQ0</accession>
<comment type="caution">
    <text evidence="1">The sequence shown here is derived from an EMBL/GenBank/DDBJ whole genome shotgun (WGS) entry which is preliminary data.</text>
</comment>
<dbReference type="Proteomes" id="UP001620645">
    <property type="component" value="Unassembled WGS sequence"/>
</dbReference>
<proteinExistence type="predicted"/>
<evidence type="ECO:0000313" key="1">
    <source>
        <dbReference type="EMBL" id="KAL3088015.1"/>
    </source>
</evidence>
<organism evidence="1 2">
    <name type="scientific">Heterodera schachtii</name>
    <name type="common">Sugarbeet cyst nematode worm</name>
    <name type="synonym">Tylenchus schachtii</name>
    <dbReference type="NCBI Taxonomy" id="97005"/>
    <lineage>
        <taxon>Eukaryota</taxon>
        <taxon>Metazoa</taxon>
        <taxon>Ecdysozoa</taxon>
        <taxon>Nematoda</taxon>
        <taxon>Chromadorea</taxon>
        <taxon>Rhabditida</taxon>
        <taxon>Tylenchina</taxon>
        <taxon>Tylenchomorpha</taxon>
        <taxon>Tylenchoidea</taxon>
        <taxon>Heteroderidae</taxon>
        <taxon>Heteroderinae</taxon>
        <taxon>Heterodera</taxon>
    </lineage>
</organism>
<name>A0ABD2JBQ0_HETSC</name>